<dbReference type="Gene3D" id="3.30.1450.10">
    <property type="match status" value="1"/>
</dbReference>
<evidence type="ECO:0000256" key="1">
    <source>
        <dbReference type="ARBA" id="ARBA00022729"/>
    </source>
</evidence>
<dbReference type="KEGG" id="bgd:bgla_3p0760"/>
<feature type="chain" id="PRO_5003282659" description="Lipoprotein SmpA/OmlA domain-containing protein" evidence="2">
    <location>
        <begin position="20"/>
        <end position="131"/>
    </location>
</feature>
<evidence type="ECO:0000313" key="4">
    <source>
        <dbReference type="Proteomes" id="UP000008316"/>
    </source>
</evidence>
<dbReference type="PROSITE" id="PS51257">
    <property type="entry name" value="PROKAR_LIPOPROTEIN"/>
    <property type="match status" value="1"/>
</dbReference>
<organism evidence="3 4">
    <name type="scientific">Burkholderia gladioli (strain BSR3)</name>
    <dbReference type="NCBI Taxonomy" id="999541"/>
    <lineage>
        <taxon>Bacteria</taxon>
        <taxon>Pseudomonadati</taxon>
        <taxon>Pseudomonadota</taxon>
        <taxon>Betaproteobacteria</taxon>
        <taxon>Burkholderiales</taxon>
        <taxon>Burkholderiaceae</taxon>
        <taxon>Burkholderia</taxon>
    </lineage>
</organism>
<dbReference type="InterPro" id="IPR037873">
    <property type="entry name" value="BamE-like"/>
</dbReference>
<keyword evidence="4" id="KW-1185">Reference proteome</keyword>
<feature type="signal peptide" evidence="2">
    <location>
        <begin position="1"/>
        <end position="19"/>
    </location>
</feature>
<dbReference type="RefSeq" id="WP_013691912.1">
    <property type="nucleotide sequence ID" value="NC_015378.1"/>
</dbReference>
<keyword evidence="1 2" id="KW-0732">Signal</keyword>
<sequence length="131" mass="14229">MKNVLKVIAAIVIITTLSACVSAGTNELRGETKQSINDKIVQYKTTKDQIKAMFGEPMRSATTPSHQEIWGYSFARGTPTPVTYIPVVGLLVGGAKTDSKTLIVVFDENGIVTSYQFLDSKSSVRTCLLNN</sequence>
<reference evidence="3 4" key="1">
    <citation type="journal article" date="2011" name="J. Bacteriol.">
        <title>Complete genome sequence of Burkholderia gladioli BSR3.</title>
        <authorList>
            <person name="Seo Y.S."/>
            <person name="Lim J."/>
            <person name="Choi B.S."/>
            <person name="Kim H."/>
            <person name="Goo E."/>
            <person name="Lee B."/>
            <person name="Lim J.S."/>
            <person name="Choi I.Y."/>
            <person name="Moon J.S."/>
            <person name="Kim J."/>
            <person name="Hwang I."/>
        </authorList>
    </citation>
    <scope>NUCLEOTIDE SEQUENCE [LARGE SCALE GENOMIC DNA]</scope>
    <source>
        <strain evidence="3 4">BSR3</strain>
        <plasmid evidence="3">bgla_3p</plasmid>
    </source>
</reference>
<dbReference type="EMBL" id="CP002603">
    <property type="protein sequence ID" value="AEA65777.1"/>
    <property type="molecule type" value="Genomic_DNA"/>
</dbReference>
<keyword evidence="3" id="KW-0614">Plasmid</keyword>
<evidence type="ECO:0000313" key="3">
    <source>
        <dbReference type="EMBL" id="AEA65777.1"/>
    </source>
</evidence>
<accession>F2LSI1</accession>
<dbReference type="HOGENOM" id="CLU_142806_2_0_4"/>
<name>F2LSI1_BURGS</name>
<proteinExistence type="predicted"/>
<evidence type="ECO:0008006" key="5">
    <source>
        <dbReference type="Google" id="ProtNLM"/>
    </source>
</evidence>
<dbReference type="AlphaFoldDB" id="F2LSI1"/>
<dbReference type="Proteomes" id="UP000008316">
    <property type="component" value="Plasmid bgla_3p"/>
</dbReference>
<evidence type="ECO:0000256" key="2">
    <source>
        <dbReference type="SAM" id="SignalP"/>
    </source>
</evidence>
<geneLocation type="plasmid" evidence="3 4">
    <name>bgla_3p</name>
</geneLocation>
<gene>
    <name evidence="3" type="ordered locus">bgla_3p0760</name>
</gene>
<protein>
    <recommendedName>
        <fullName evidence="5">Lipoprotein SmpA/OmlA domain-containing protein</fullName>
    </recommendedName>
</protein>